<keyword evidence="4" id="KW-1185">Reference proteome</keyword>
<evidence type="ECO:0000256" key="2">
    <source>
        <dbReference type="SAM" id="SignalP"/>
    </source>
</evidence>
<gene>
    <name evidence="3" type="ORF">HUT08_08465</name>
</gene>
<accession>A0A7H8N4Z2</accession>
<feature type="signal peptide" evidence="2">
    <location>
        <begin position="1"/>
        <end position="24"/>
    </location>
</feature>
<dbReference type="Proteomes" id="UP000509303">
    <property type="component" value="Chromosome"/>
</dbReference>
<dbReference type="PANTHER" id="PTHR43649:SF33">
    <property type="entry name" value="POLYGALACTURONAN_RHAMNOGALACTURONAN-BINDING PROTEIN YTCQ"/>
    <property type="match status" value="1"/>
</dbReference>
<dbReference type="Gene3D" id="3.40.190.10">
    <property type="entry name" value="Periplasmic binding protein-like II"/>
    <property type="match status" value="3"/>
</dbReference>
<proteinExistence type="predicted"/>
<evidence type="ECO:0000256" key="1">
    <source>
        <dbReference type="ARBA" id="ARBA00022729"/>
    </source>
</evidence>
<evidence type="ECO:0000313" key="4">
    <source>
        <dbReference type="Proteomes" id="UP000509303"/>
    </source>
</evidence>
<keyword evidence="1 2" id="KW-0732">Signal</keyword>
<feature type="chain" id="PRO_5039597396" evidence="2">
    <location>
        <begin position="25"/>
        <end position="444"/>
    </location>
</feature>
<dbReference type="PROSITE" id="PS51257">
    <property type="entry name" value="PROKAR_LIPOPROTEIN"/>
    <property type="match status" value="1"/>
</dbReference>
<dbReference type="SUPFAM" id="SSF53850">
    <property type="entry name" value="Periplasmic binding protein-like II"/>
    <property type="match status" value="1"/>
</dbReference>
<protein>
    <submittedName>
        <fullName evidence="3">Extracellular solute-binding protein</fullName>
    </submittedName>
</protein>
<dbReference type="RefSeq" id="WP_176161321.1">
    <property type="nucleotide sequence ID" value="NZ_CP054929.1"/>
</dbReference>
<dbReference type="InterPro" id="IPR050490">
    <property type="entry name" value="Bact_solute-bd_prot1"/>
</dbReference>
<dbReference type="PANTHER" id="PTHR43649">
    <property type="entry name" value="ARABINOSE-BINDING PROTEIN-RELATED"/>
    <property type="match status" value="1"/>
</dbReference>
<dbReference type="EMBL" id="CP054929">
    <property type="protein sequence ID" value="QKW49587.1"/>
    <property type="molecule type" value="Genomic_DNA"/>
</dbReference>
<sequence length="444" mass="48570">MSPRGPGRRAVVGAAAAAAGVALAGCGDDGHEVRERRKGEKITLNFWSWVPGIENPVALWNEHHPEVRINLEKVSAVGGAQYAKMHAAVKAGDAPDLAQIEYSVVPSFLLDNALVDLSAYGGDRYRSRFVGWQWQQSVYGKSVYAIPQDSGPMGLFLRQDLFDEWRIRTPRTWAEYADAARAVRKHGAWIETFSATNGNRFAALAWQAGGRWFGTRGDTWTVAIDDAPSLRVADFWSRLVDDELIKTIPDRQNAWYKDIQTGDIVSWLGASWGDALLTGNAPDTAGTWRAASLPQWKRGENAQANWGGSTTAVFTDCTYPRDALAFAVWLNSAPEAVQLLIKGGYGFPSAVSGYSTADLEGRREFFGGQHYSRIFIEAGKGVDTSWKWGPTVDTLYQRLGDAFLEAIGDGTAFRSVLRKVQGETIEDLKDKGLKVEAGQSSASG</sequence>
<organism evidence="3 4">
    <name type="scientific">Streptomyces buecherae</name>
    <dbReference type="NCBI Taxonomy" id="2763006"/>
    <lineage>
        <taxon>Bacteria</taxon>
        <taxon>Bacillati</taxon>
        <taxon>Actinomycetota</taxon>
        <taxon>Actinomycetes</taxon>
        <taxon>Kitasatosporales</taxon>
        <taxon>Streptomycetaceae</taxon>
        <taxon>Streptomyces</taxon>
    </lineage>
</organism>
<name>A0A7H8N4Z2_9ACTN</name>
<dbReference type="AlphaFoldDB" id="A0A7H8N4Z2"/>
<reference evidence="3 4" key="1">
    <citation type="submission" date="2020-06" db="EMBL/GenBank/DDBJ databases">
        <title>Genome mining for natural products.</title>
        <authorList>
            <person name="Zhang B."/>
            <person name="Shi J."/>
            <person name="Ge H."/>
        </authorList>
    </citation>
    <scope>NUCLEOTIDE SEQUENCE [LARGE SCALE GENOMIC DNA]</scope>
    <source>
        <strain evidence="3 4">NA00687</strain>
    </source>
</reference>
<evidence type="ECO:0000313" key="3">
    <source>
        <dbReference type="EMBL" id="QKW49587.1"/>
    </source>
</evidence>